<keyword evidence="6" id="KW-0032">Aminotransferase</keyword>
<name>A0A3A8IK86_9BACT</name>
<dbReference type="Gene3D" id="3.90.1150.10">
    <property type="entry name" value="Aspartate Aminotransferase, domain 1"/>
    <property type="match status" value="1"/>
</dbReference>
<evidence type="ECO:0000259" key="5">
    <source>
        <dbReference type="Pfam" id="PF00155"/>
    </source>
</evidence>
<dbReference type="OrthoDB" id="9807157at2"/>
<comment type="caution">
    <text evidence="6">The sequence shown here is derived from an EMBL/GenBank/DDBJ whole genome shotgun (WGS) entry which is preliminary data.</text>
</comment>
<dbReference type="Gene3D" id="3.40.640.10">
    <property type="entry name" value="Type I PLP-dependent aspartate aminotransferase-like (Major domain)"/>
    <property type="match status" value="1"/>
</dbReference>
<feature type="domain" description="Aminotransferase class I/classII large" evidence="5">
    <location>
        <begin position="58"/>
        <end position="395"/>
    </location>
</feature>
<dbReference type="PANTHER" id="PTHR13693:SF3">
    <property type="entry name" value="LD36009P"/>
    <property type="match status" value="1"/>
</dbReference>
<dbReference type="InterPro" id="IPR004839">
    <property type="entry name" value="Aminotransferase_I/II_large"/>
</dbReference>
<accession>A0A3A8IK86</accession>
<evidence type="ECO:0000256" key="2">
    <source>
        <dbReference type="ARBA" id="ARBA00022679"/>
    </source>
</evidence>
<keyword evidence="2 6" id="KW-0808">Transferase</keyword>
<dbReference type="GO" id="GO:0030170">
    <property type="term" value="F:pyridoxal phosphate binding"/>
    <property type="evidence" value="ECO:0007669"/>
    <property type="project" value="InterPro"/>
</dbReference>
<comment type="cofactor">
    <cofactor evidence="1 4">
        <name>pyridoxal 5'-phosphate</name>
        <dbReference type="ChEBI" id="CHEBI:597326"/>
    </cofactor>
</comment>
<dbReference type="InterPro" id="IPR015424">
    <property type="entry name" value="PyrdxlP-dep_Trfase"/>
</dbReference>
<dbReference type="EMBL" id="JABFJV010000103">
    <property type="protein sequence ID" value="NOK35312.1"/>
    <property type="molecule type" value="Genomic_DNA"/>
</dbReference>
<evidence type="ECO:0000313" key="7">
    <source>
        <dbReference type="Proteomes" id="UP000563426"/>
    </source>
</evidence>
<evidence type="ECO:0000256" key="1">
    <source>
        <dbReference type="ARBA" id="ARBA00001933"/>
    </source>
</evidence>
<dbReference type="PROSITE" id="PS00599">
    <property type="entry name" value="AA_TRANSFER_CLASS_2"/>
    <property type="match status" value="1"/>
</dbReference>
<comment type="similarity">
    <text evidence="4">Belongs to the class-II pyridoxal-phosphate-dependent aminotransferase family.</text>
</comment>
<dbReference type="AlphaFoldDB" id="A0A3A8IK86"/>
<sequence>MTRPEQDTAGRAPAPVIQRLLGDPRVAQARLGKRIGRLPYFTRVESATGPITRMEGRDILNFGSNNYLGLANDPRVIAAAQEASARWGAGVTGSRLLNGNLALHEELEDALRRFYGRTGAMVFSTGYGANLGLMSSLLGRNDRAWVDDEMHASVLDGVWLARANMKRFNHNDPEHLLAQAKDDTASGLCVVEGVYSMRGDRAPLRRFLEVCRETRLALVVDEAHGLGTVGERGLGTVEEDGVVQDADFITITFSKSLGSCGGAIIGDKAQIEALRVLTRPFLFTAANTPASVAAALAALRILQEDPGLVAQLKERVRSLREALMARGLRPLPSDGPIVSVEVGADFDTLQAWRLLWNRGIYANPVIHPAVPAGRGLLRLSVMRTHEEQMVRTVADACADVFSDLQLSHEGRGKVAS</sequence>
<dbReference type="Proteomes" id="UP000563426">
    <property type="component" value="Unassembled WGS sequence"/>
</dbReference>
<reference evidence="6 7" key="1">
    <citation type="submission" date="2020-05" db="EMBL/GenBank/DDBJ databases">
        <authorList>
            <person name="Whitworth D."/>
        </authorList>
    </citation>
    <scope>NUCLEOTIDE SEQUENCE [LARGE SCALE GENOMIC DNA]</scope>
    <source>
        <strain evidence="6 7">AB043B</strain>
    </source>
</reference>
<evidence type="ECO:0000256" key="3">
    <source>
        <dbReference type="ARBA" id="ARBA00022898"/>
    </source>
</evidence>
<dbReference type="GO" id="GO:0008483">
    <property type="term" value="F:transaminase activity"/>
    <property type="evidence" value="ECO:0007669"/>
    <property type="project" value="UniProtKB-KW"/>
</dbReference>
<dbReference type="Pfam" id="PF00155">
    <property type="entry name" value="Aminotran_1_2"/>
    <property type="match status" value="1"/>
</dbReference>
<dbReference type="InterPro" id="IPR001917">
    <property type="entry name" value="Aminotrans_II_pyridoxalP_BS"/>
</dbReference>
<keyword evidence="3 4" id="KW-0663">Pyridoxal phosphate</keyword>
<gene>
    <name evidence="6" type="ORF">HMI49_19095</name>
</gene>
<protein>
    <submittedName>
        <fullName evidence="6">Aminotransferase class I/II-fold pyridoxal phosphate-dependent enzyme</fullName>
    </submittedName>
</protein>
<dbReference type="PANTHER" id="PTHR13693">
    <property type="entry name" value="CLASS II AMINOTRANSFERASE/8-AMINO-7-OXONONANOATE SYNTHASE"/>
    <property type="match status" value="1"/>
</dbReference>
<keyword evidence="7" id="KW-1185">Reference proteome</keyword>
<dbReference type="InterPro" id="IPR050087">
    <property type="entry name" value="AON_synthase_class-II"/>
</dbReference>
<dbReference type="InterPro" id="IPR015421">
    <property type="entry name" value="PyrdxlP-dep_Trfase_major"/>
</dbReference>
<dbReference type="InterPro" id="IPR015422">
    <property type="entry name" value="PyrdxlP-dep_Trfase_small"/>
</dbReference>
<dbReference type="RefSeq" id="WP_120523450.1">
    <property type="nucleotide sequence ID" value="NZ_JABFJV010000103.1"/>
</dbReference>
<proteinExistence type="inferred from homology"/>
<evidence type="ECO:0000256" key="4">
    <source>
        <dbReference type="RuleBase" id="RU003693"/>
    </source>
</evidence>
<organism evidence="6 7">
    <name type="scientific">Corallococcus exercitus</name>
    <dbReference type="NCBI Taxonomy" id="2316736"/>
    <lineage>
        <taxon>Bacteria</taxon>
        <taxon>Pseudomonadati</taxon>
        <taxon>Myxococcota</taxon>
        <taxon>Myxococcia</taxon>
        <taxon>Myxococcales</taxon>
        <taxon>Cystobacterineae</taxon>
        <taxon>Myxococcaceae</taxon>
        <taxon>Corallococcus</taxon>
    </lineage>
</organism>
<evidence type="ECO:0000313" key="6">
    <source>
        <dbReference type="EMBL" id="NOK35312.1"/>
    </source>
</evidence>
<dbReference type="SUPFAM" id="SSF53383">
    <property type="entry name" value="PLP-dependent transferases"/>
    <property type="match status" value="1"/>
</dbReference>